<protein>
    <submittedName>
        <fullName evidence="4">Fluoroacetyl-CoA thioesterase</fullName>
    </submittedName>
</protein>
<dbReference type="SUPFAM" id="SSF54637">
    <property type="entry name" value="Thioesterase/thiol ester dehydrase-isomerase"/>
    <property type="match status" value="1"/>
</dbReference>
<feature type="binding site" evidence="2">
    <location>
        <position position="121"/>
    </location>
    <ligand>
        <name>substrate</name>
    </ligand>
</feature>
<dbReference type="InterPro" id="IPR054485">
    <property type="entry name" value="FlK-like_dom"/>
</dbReference>
<dbReference type="AlphaFoldDB" id="A0A564IHT2"/>
<dbReference type="Proteomes" id="UP000318370">
    <property type="component" value="Unassembled WGS sequence"/>
</dbReference>
<evidence type="ECO:0000313" key="4">
    <source>
        <dbReference type="EMBL" id="VUS43883.1"/>
    </source>
</evidence>
<reference evidence="4 5" key="1">
    <citation type="submission" date="2019-07" db="EMBL/GenBank/DDBJ databases">
        <authorList>
            <person name="Brisse S."/>
            <person name="Rodrigues C."/>
            <person name="Thorpe H."/>
        </authorList>
    </citation>
    <scope>NUCLEOTIDE SEQUENCE [LARGE SCALE GENOMIC DNA]</scope>
    <source>
        <strain evidence="4">SB6408</strain>
    </source>
</reference>
<gene>
    <name evidence="4" type="primary">flK</name>
    <name evidence="4" type="ORF">SB6408_03754</name>
</gene>
<dbReference type="PANTHER" id="PTHR36934">
    <property type="entry name" value="BLR0278 PROTEIN"/>
    <property type="match status" value="1"/>
</dbReference>
<dbReference type="InterPro" id="IPR029069">
    <property type="entry name" value="HotDog_dom_sf"/>
</dbReference>
<dbReference type="PIRSF" id="PIRSF014972">
    <property type="entry name" value="FlK"/>
    <property type="match status" value="1"/>
</dbReference>
<feature type="binding site" evidence="2">
    <location>
        <position position="70"/>
    </location>
    <ligand>
        <name>substrate</name>
    </ligand>
</feature>
<accession>A0A564IHT2</accession>
<dbReference type="Gene3D" id="3.10.129.10">
    <property type="entry name" value="Hotdog Thioesterase"/>
    <property type="match status" value="1"/>
</dbReference>
<feature type="active site" evidence="1">
    <location>
        <position position="51"/>
    </location>
</feature>
<name>A0A564IHT2_9ENTR</name>
<dbReference type="InterPro" id="IPR025540">
    <property type="entry name" value="FlK"/>
</dbReference>
<sequence>MNHSQLEIGLTHQDGFIVEPRHTVPQVDTNWPGFQDMPPLLATAYMIGFMEQTCIQALRPYLAPGEHTLGIAVDMTHESPTQAGSLVKATVELVKIEGKVLHFHVSCLDDKSLIGRGTHKRAIIQVERFLTRMKSTK</sequence>
<dbReference type="PANTHER" id="PTHR36934:SF1">
    <property type="entry name" value="THIOESTERASE DOMAIN-CONTAINING PROTEIN"/>
    <property type="match status" value="1"/>
</dbReference>
<feature type="binding site" evidence="2">
    <location>
        <position position="70"/>
    </location>
    <ligand>
        <name>CoA</name>
        <dbReference type="ChEBI" id="CHEBI:57287"/>
    </ligand>
</feature>
<evidence type="ECO:0000256" key="2">
    <source>
        <dbReference type="PIRSR" id="PIRSR014972-2"/>
    </source>
</evidence>
<evidence type="ECO:0000313" key="5">
    <source>
        <dbReference type="Proteomes" id="UP000318370"/>
    </source>
</evidence>
<feature type="active site" evidence="1">
    <location>
        <position position="43"/>
    </location>
</feature>
<organism evidence="4 5">
    <name type="scientific">Klebsiella spallanzanii</name>
    <dbReference type="NCBI Taxonomy" id="2587528"/>
    <lineage>
        <taxon>Bacteria</taxon>
        <taxon>Pseudomonadati</taxon>
        <taxon>Pseudomonadota</taxon>
        <taxon>Gammaproteobacteria</taxon>
        <taxon>Enterobacterales</taxon>
        <taxon>Enterobacteriaceae</taxon>
        <taxon>Klebsiella/Raoultella group</taxon>
        <taxon>Klebsiella</taxon>
    </lineage>
</organism>
<evidence type="ECO:0000259" key="3">
    <source>
        <dbReference type="Pfam" id="PF22636"/>
    </source>
</evidence>
<proteinExistence type="predicted"/>
<dbReference type="Pfam" id="PF22636">
    <property type="entry name" value="FlK"/>
    <property type="match status" value="1"/>
</dbReference>
<dbReference type="EMBL" id="CABGHF010000004">
    <property type="protein sequence ID" value="VUS43883.1"/>
    <property type="molecule type" value="Genomic_DNA"/>
</dbReference>
<feature type="active site" evidence="1">
    <location>
        <position position="77"/>
    </location>
</feature>
<evidence type="ECO:0000256" key="1">
    <source>
        <dbReference type="PIRSR" id="PIRSR014972-1"/>
    </source>
</evidence>
<feature type="domain" description="Fluoroacetyl-CoA-specific thioesterase-like" evidence="3">
    <location>
        <begin position="35"/>
        <end position="126"/>
    </location>
</feature>
<dbReference type="RefSeq" id="WP_142462098.1">
    <property type="nucleotide sequence ID" value="NZ_CABGHF010000004.1"/>
</dbReference>